<keyword evidence="2" id="KW-1185">Reference proteome</keyword>
<evidence type="ECO:0000313" key="1">
    <source>
        <dbReference type="EMBL" id="MDL0083044.1"/>
    </source>
</evidence>
<name>A0ACC6FUS0_9HELI</name>
<proteinExistence type="predicted"/>
<dbReference type="EMBL" id="JANURN010000015">
    <property type="protein sequence ID" value="MDL0083044.1"/>
    <property type="molecule type" value="Genomic_DNA"/>
</dbReference>
<reference evidence="1 2" key="1">
    <citation type="journal article" date="2023" name="Microorganisms">
        <title>Isolation and Genomic Characteristics of Cat-Borne Campylobacter felis sp. nov. and Sheep-Borne Campylobacter ovis sp. nov.</title>
        <authorList>
            <person name="Wang H."/>
            <person name="Li Y."/>
            <person name="Gu Y."/>
            <person name="Zhou G."/>
            <person name="Chen X."/>
            <person name="Zhang X."/>
            <person name="Shao Z."/>
            <person name="Zhang J."/>
            <person name="Zhang M."/>
        </authorList>
    </citation>
    <scope>NUCLEOTIDE SEQUENCE [LARGE SCALE GENOMIC DNA]</scope>
    <source>
        <strain evidence="1 2">XJK30-2</strain>
    </source>
</reference>
<organism evidence="1 2">
    <name type="scientific">Helicobacter zhangjianzhongii</name>
    <dbReference type="NCBI Taxonomy" id="2974574"/>
    <lineage>
        <taxon>Bacteria</taxon>
        <taxon>Pseudomonadati</taxon>
        <taxon>Campylobacterota</taxon>
        <taxon>Epsilonproteobacteria</taxon>
        <taxon>Campylobacterales</taxon>
        <taxon>Helicobacteraceae</taxon>
        <taxon>Helicobacter</taxon>
    </lineage>
</organism>
<protein>
    <submittedName>
        <fullName evidence="1">Uncharacterized protein</fullName>
    </submittedName>
</protein>
<evidence type="ECO:0000313" key="2">
    <source>
        <dbReference type="Proteomes" id="UP001173802"/>
    </source>
</evidence>
<dbReference type="Proteomes" id="UP001173802">
    <property type="component" value="Unassembled WGS sequence"/>
</dbReference>
<gene>
    <name evidence="1" type="ORF">NYG90_10275</name>
</gene>
<sequence length="64" mass="7141">MDCHALRCKARNDRENNAYTSTARNDGKIATNQKADSRSEAQILSLRENPQGFSWQSTISALAK</sequence>
<comment type="caution">
    <text evidence="1">The sequence shown here is derived from an EMBL/GenBank/DDBJ whole genome shotgun (WGS) entry which is preliminary data.</text>
</comment>
<accession>A0ACC6FUS0</accession>